<dbReference type="SUPFAM" id="SSF90123">
    <property type="entry name" value="ABC transporter transmembrane region"/>
    <property type="match status" value="1"/>
</dbReference>
<feature type="domain" description="ABC transmembrane type-1" evidence="8">
    <location>
        <begin position="1"/>
        <end position="114"/>
    </location>
</feature>
<evidence type="ECO:0000256" key="7">
    <source>
        <dbReference type="SAM" id="Phobius"/>
    </source>
</evidence>
<keyword evidence="3" id="KW-0547">Nucleotide-binding</keyword>
<dbReference type="Proteomes" id="UP000824782">
    <property type="component" value="Unassembled WGS sequence"/>
</dbReference>
<dbReference type="PANTHER" id="PTHR24223">
    <property type="entry name" value="ATP-BINDING CASSETTE SUB-FAMILY C"/>
    <property type="match status" value="1"/>
</dbReference>
<proteinExistence type="predicted"/>
<evidence type="ECO:0000313" key="10">
    <source>
        <dbReference type="Proteomes" id="UP000824782"/>
    </source>
</evidence>
<dbReference type="GO" id="GO:0005524">
    <property type="term" value="F:ATP binding"/>
    <property type="evidence" value="ECO:0007669"/>
    <property type="project" value="UniProtKB-KW"/>
</dbReference>
<dbReference type="PANTHER" id="PTHR24223:SF457">
    <property type="entry name" value="ABC-TYPE GLUTATHIONE-S-CONJUGATE TRANSPORTER"/>
    <property type="match status" value="1"/>
</dbReference>
<sequence>RLLLDRLKDSTVPTWQSFFIAVLLLICPCFQSIFLHQHDYLCYVIGMRIRSAVIGSVYEKALVISNSGRKNSSAGEIVNLISTDVQKLMDLATCLNYMWSAPITIIFAMYFLWQ</sequence>
<keyword evidence="10" id="KW-1185">Reference proteome</keyword>
<keyword evidence="4" id="KW-0067">ATP-binding</keyword>
<keyword evidence="1" id="KW-0813">Transport</keyword>
<gene>
    <name evidence="9" type="ORF">GDO81_024206</name>
</gene>
<evidence type="ECO:0000256" key="6">
    <source>
        <dbReference type="ARBA" id="ARBA00023136"/>
    </source>
</evidence>
<feature type="transmembrane region" description="Helical" evidence="7">
    <location>
        <begin position="94"/>
        <end position="113"/>
    </location>
</feature>
<dbReference type="InterPro" id="IPR036640">
    <property type="entry name" value="ABC1_TM_sf"/>
</dbReference>
<reference evidence="9" key="1">
    <citation type="thesis" date="2020" institute="ProQuest LLC" country="789 East Eisenhower Parkway, Ann Arbor, MI, USA">
        <title>Comparative Genomics and Chromosome Evolution.</title>
        <authorList>
            <person name="Mudd A.B."/>
        </authorList>
    </citation>
    <scope>NUCLEOTIDE SEQUENCE</scope>
    <source>
        <strain evidence="9">237g6f4</strain>
        <tissue evidence="9">Blood</tissue>
    </source>
</reference>
<dbReference type="InterPro" id="IPR050173">
    <property type="entry name" value="ABC_transporter_C-like"/>
</dbReference>
<evidence type="ECO:0000259" key="8">
    <source>
        <dbReference type="PROSITE" id="PS50929"/>
    </source>
</evidence>
<organism evidence="9 10">
    <name type="scientific">Engystomops pustulosus</name>
    <name type="common">Tungara frog</name>
    <name type="synonym">Physalaemus pustulosus</name>
    <dbReference type="NCBI Taxonomy" id="76066"/>
    <lineage>
        <taxon>Eukaryota</taxon>
        <taxon>Metazoa</taxon>
        <taxon>Chordata</taxon>
        <taxon>Craniata</taxon>
        <taxon>Vertebrata</taxon>
        <taxon>Euteleostomi</taxon>
        <taxon>Amphibia</taxon>
        <taxon>Batrachia</taxon>
        <taxon>Anura</taxon>
        <taxon>Neobatrachia</taxon>
        <taxon>Hyloidea</taxon>
        <taxon>Leptodactylidae</taxon>
        <taxon>Leiuperinae</taxon>
        <taxon>Engystomops</taxon>
    </lineage>
</organism>
<dbReference type="GO" id="GO:0016323">
    <property type="term" value="C:basolateral plasma membrane"/>
    <property type="evidence" value="ECO:0007669"/>
    <property type="project" value="TreeGrafter"/>
</dbReference>
<evidence type="ECO:0000313" key="9">
    <source>
        <dbReference type="EMBL" id="KAG8537620.1"/>
    </source>
</evidence>
<dbReference type="EMBL" id="WNYA01028482">
    <property type="protein sequence ID" value="KAG8537620.1"/>
    <property type="molecule type" value="Genomic_DNA"/>
</dbReference>
<name>A0AAV6YRL0_ENGPU</name>
<keyword evidence="6 7" id="KW-0472">Membrane</keyword>
<feature type="transmembrane region" description="Helical" evidence="7">
    <location>
        <begin position="15"/>
        <end position="35"/>
    </location>
</feature>
<keyword evidence="2 7" id="KW-0812">Transmembrane</keyword>
<comment type="caution">
    <text evidence="9">The sequence shown here is derived from an EMBL/GenBank/DDBJ whole genome shotgun (WGS) entry which is preliminary data.</text>
</comment>
<protein>
    <recommendedName>
        <fullName evidence="8">ABC transmembrane type-1 domain-containing protein</fullName>
    </recommendedName>
</protein>
<evidence type="ECO:0000256" key="4">
    <source>
        <dbReference type="ARBA" id="ARBA00022840"/>
    </source>
</evidence>
<dbReference type="AlphaFoldDB" id="A0AAV6YRL0"/>
<dbReference type="GO" id="GO:0008559">
    <property type="term" value="F:ABC-type xenobiotic transporter activity"/>
    <property type="evidence" value="ECO:0007669"/>
    <property type="project" value="TreeGrafter"/>
</dbReference>
<dbReference type="Pfam" id="PF00664">
    <property type="entry name" value="ABC_membrane"/>
    <property type="match status" value="1"/>
</dbReference>
<feature type="non-terminal residue" evidence="9">
    <location>
        <position position="1"/>
    </location>
</feature>
<evidence type="ECO:0000256" key="3">
    <source>
        <dbReference type="ARBA" id="ARBA00022741"/>
    </source>
</evidence>
<dbReference type="Gene3D" id="1.20.1560.10">
    <property type="entry name" value="ABC transporter type 1, transmembrane domain"/>
    <property type="match status" value="1"/>
</dbReference>
<evidence type="ECO:0000256" key="5">
    <source>
        <dbReference type="ARBA" id="ARBA00022989"/>
    </source>
</evidence>
<dbReference type="PROSITE" id="PS50929">
    <property type="entry name" value="ABC_TM1F"/>
    <property type="match status" value="1"/>
</dbReference>
<dbReference type="GO" id="GO:0034634">
    <property type="term" value="F:glutathione transmembrane transporter activity"/>
    <property type="evidence" value="ECO:0007669"/>
    <property type="project" value="TreeGrafter"/>
</dbReference>
<dbReference type="InterPro" id="IPR011527">
    <property type="entry name" value="ABC1_TM_dom"/>
</dbReference>
<feature type="non-terminal residue" evidence="9">
    <location>
        <position position="114"/>
    </location>
</feature>
<evidence type="ECO:0000256" key="2">
    <source>
        <dbReference type="ARBA" id="ARBA00022692"/>
    </source>
</evidence>
<accession>A0AAV6YRL0</accession>
<keyword evidence="5 7" id="KW-1133">Transmembrane helix</keyword>
<evidence type="ECO:0000256" key="1">
    <source>
        <dbReference type="ARBA" id="ARBA00022448"/>
    </source>
</evidence>